<gene>
    <name evidence="1" type="ORF">TBRA_LOCUS5582</name>
</gene>
<dbReference type="Proteomes" id="UP000479190">
    <property type="component" value="Unassembled WGS sequence"/>
</dbReference>
<protein>
    <submittedName>
        <fullName evidence="1">Uncharacterized protein</fullName>
    </submittedName>
</protein>
<feature type="non-terminal residue" evidence="1">
    <location>
        <position position="134"/>
    </location>
</feature>
<evidence type="ECO:0000313" key="1">
    <source>
        <dbReference type="EMBL" id="CAB0033684.1"/>
    </source>
</evidence>
<keyword evidence="2" id="KW-1185">Reference proteome</keyword>
<dbReference type="OrthoDB" id="7689162at2759"/>
<evidence type="ECO:0000313" key="2">
    <source>
        <dbReference type="Proteomes" id="UP000479190"/>
    </source>
</evidence>
<organism evidence="1 2">
    <name type="scientific">Trichogramma brassicae</name>
    <dbReference type="NCBI Taxonomy" id="86971"/>
    <lineage>
        <taxon>Eukaryota</taxon>
        <taxon>Metazoa</taxon>
        <taxon>Ecdysozoa</taxon>
        <taxon>Arthropoda</taxon>
        <taxon>Hexapoda</taxon>
        <taxon>Insecta</taxon>
        <taxon>Pterygota</taxon>
        <taxon>Neoptera</taxon>
        <taxon>Endopterygota</taxon>
        <taxon>Hymenoptera</taxon>
        <taxon>Apocrita</taxon>
        <taxon>Proctotrupomorpha</taxon>
        <taxon>Chalcidoidea</taxon>
        <taxon>Trichogrammatidae</taxon>
        <taxon>Trichogramma</taxon>
    </lineage>
</organism>
<sequence>MPAICDHAADGSEKGDTTIDDGIVQDRRFRIYLQGKLSAALFSDYLKKILKPYVTNKEFLLLLDSWRGPPLSELHQHQRKVPLAHGIHSSFAQSRQQRKLNSQLNGISSLGIEPTHHSSDPVHHRINIQVQNLL</sequence>
<name>A0A6H5IAB7_9HYME</name>
<dbReference type="AlphaFoldDB" id="A0A6H5IAB7"/>
<accession>A0A6H5IAB7</accession>
<reference evidence="1 2" key="1">
    <citation type="submission" date="2020-02" db="EMBL/GenBank/DDBJ databases">
        <authorList>
            <person name="Ferguson B K."/>
        </authorList>
    </citation>
    <scope>NUCLEOTIDE SEQUENCE [LARGE SCALE GENOMIC DNA]</scope>
</reference>
<proteinExistence type="predicted"/>
<dbReference type="EMBL" id="CADCXV010000717">
    <property type="protein sequence ID" value="CAB0033684.1"/>
    <property type="molecule type" value="Genomic_DNA"/>
</dbReference>